<dbReference type="PATRIC" id="fig|1469144.10.peg.4042"/>
<evidence type="ECO:0000313" key="3">
    <source>
        <dbReference type="EMBL" id="KWX02725.1"/>
    </source>
</evidence>
<comment type="caution">
    <text evidence="3">The sequence shown here is derived from an EMBL/GenBank/DDBJ whole genome shotgun (WGS) entry which is preliminary data.</text>
</comment>
<dbReference type="GO" id="GO:0051701">
    <property type="term" value="P:biological process involved in interaction with host"/>
    <property type="evidence" value="ECO:0007669"/>
    <property type="project" value="TreeGrafter"/>
</dbReference>
<dbReference type="InterPro" id="IPR005693">
    <property type="entry name" value="Mce"/>
</dbReference>
<dbReference type="AlphaFoldDB" id="A0A132MXU1"/>
<dbReference type="NCBIfam" id="TIGR00996">
    <property type="entry name" value="Mtu_fam_mce"/>
    <property type="match status" value="1"/>
</dbReference>
<proteinExistence type="predicted"/>
<dbReference type="GO" id="GO:0005576">
    <property type="term" value="C:extracellular region"/>
    <property type="evidence" value="ECO:0007669"/>
    <property type="project" value="TreeGrafter"/>
</dbReference>
<gene>
    <name evidence="3" type="ORF">LI90_3768</name>
</gene>
<feature type="domain" description="Mce/MlaD" evidence="1">
    <location>
        <begin position="46"/>
        <end position="121"/>
    </location>
</feature>
<protein>
    <submittedName>
        <fullName evidence="3">Virulence factor Mce family protein</fullName>
    </submittedName>
</protein>
<evidence type="ECO:0000259" key="1">
    <source>
        <dbReference type="Pfam" id="PF02470"/>
    </source>
</evidence>
<accession>A0A132MXU1</accession>
<dbReference type="STRING" id="1469144.LI90_3768"/>
<dbReference type="Proteomes" id="UP000070188">
    <property type="component" value="Unassembled WGS sequence"/>
</dbReference>
<reference evidence="4" key="1">
    <citation type="submission" date="2015-04" db="EMBL/GenBank/DDBJ databases">
        <title>Physiological reanalysis, assessment of diazotrophy, and genome sequences of multiple isolates of Streptomyces thermoautotrophicus.</title>
        <authorList>
            <person name="MacKellar D.C."/>
            <person name="Lieber L."/>
            <person name="Norman J."/>
            <person name="Bolger A."/>
            <person name="Tobin C."/>
            <person name="Murray J.W."/>
            <person name="Chang R."/>
            <person name="Ford T."/>
            <person name="Nguyen P.Q."/>
            <person name="Woodward J."/>
            <person name="Permingeat H."/>
            <person name="Joshi N.S."/>
            <person name="Silver P.A."/>
            <person name="Usadel B."/>
            <person name="Rutherford A.W."/>
            <person name="Friesen M."/>
            <person name="Prell J."/>
        </authorList>
    </citation>
    <scope>NUCLEOTIDE SEQUENCE [LARGE SCALE GENOMIC DNA]</scope>
    <source>
        <strain evidence="4">H1</strain>
    </source>
</reference>
<sequence>MLVRTRTAQAAQVIKLRGYGLVFLCVLALLVGLAVASYEKAFTPVVRVTLEADRSGLQLNPPADVKLRGIIVGEVREVDTDGRTARIRLALDPRYAELIPANVSARLLPKTLFGEKYVDLVLPARPARPIRAGDVIPQDRSRVAIEVERVVNDLMPLLRTLKPVELNATLNALATALEGRGDRLGENLERLDRYVKEFNPHLEALKRDITLLADTADTYQEAAPDILRIARNLTTASATVTQQREQLQALFTEVTGASTTAEQVLAENERRLIQVGRVQRPTLALLARYSPEYPCLLGGLVRAEQRLEDAFHDGALNITLEVVPPRPGYQPGEEPKYLDRRGPNCYGLPDNPPFPAPYEPIKDGTKPHTGVGDFLVFPGSTPRVTGTSAEQGVVGALVAPVMGVPADQVPPVATLLFGPMARGTVVNVA</sequence>
<dbReference type="Pfam" id="PF11887">
    <property type="entry name" value="Mce4_CUP1"/>
    <property type="match status" value="1"/>
</dbReference>
<dbReference type="InterPro" id="IPR024516">
    <property type="entry name" value="Mce_C"/>
</dbReference>
<dbReference type="Pfam" id="PF02470">
    <property type="entry name" value="MlaD"/>
    <property type="match status" value="1"/>
</dbReference>
<organism evidence="3 4">
    <name type="scientific">Carbonactinospora thermoautotrophica</name>
    <dbReference type="NCBI Taxonomy" id="1469144"/>
    <lineage>
        <taxon>Bacteria</taxon>
        <taxon>Bacillati</taxon>
        <taxon>Actinomycetota</taxon>
        <taxon>Actinomycetes</taxon>
        <taxon>Kitasatosporales</taxon>
        <taxon>Carbonactinosporaceae</taxon>
        <taxon>Carbonactinospora</taxon>
    </lineage>
</organism>
<evidence type="ECO:0000313" key="4">
    <source>
        <dbReference type="Proteomes" id="UP000070188"/>
    </source>
</evidence>
<dbReference type="EMBL" id="LAXD01000001">
    <property type="protein sequence ID" value="KWX02725.1"/>
    <property type="molecule type" value="Genomic_DNA"/>
</dbReference>
<feature type="domain" description="Mammalian cell entry C-terminal" evidence="2">
    <location>
        <begin position="127"/>
        <end position="343"/>
    </location>
</feature>
<keyword evidence="4" id="KW-1185">Reference proteome</keyword>
<dbReference type="PANTHER" id="PTHR33371:SF19">
    <property type="entry name" value="MCE-FAMILY PROTEIN MCE4A"/>
    <property type="match status" value="1"/>
</dbReference>
<dbReference type="RefSeq" id="WP_066889923.1">
    <property type="nucleotide sequence ID" value="NZ_LAXD01000001.1"/>
</dbReference>
<evidence type="ECO:0000259" key="2">
    <source>
        <dbReference type="Pfam" id="PF11887"/>
    </source>
</evidence>
<dbReference type="PANTHER" id="PTHR33371">
    <property type="entry name" value="INTERMEMBRANE PHOSPHOLIPID TRANSPORT SYSTEM BINDING PROTEIN MLAD-RELATED"/>
    <property type="match status" value="1"/>
</dbReference>
<dbReference type="InterPro" id="IPR052336">
    <property type="entry name" value="MlaD_Phospholipid_Transporter"/>
</dbReference>
<name>A0A132MXU1_9ACTN</name>
<dbReference type="OrthoDB" id="3460188at2"/>
<dbReference type="InterPro" id="IPR003399">
    <property type="entry name" value="Mce/MlaD"/>
</dbReference>